<dbReference type="AlphaFoldDB" id="A0AA39UJP4"/>
<protein>
    <submittedName>
        <fullName evidence="2">Uncharacterized protein</fullName>
    </submittedName>
</protein>
<feature type="region of interest" description="Disordered" evidence="1">
    <location>
        <begin position="74"/>
        <end position="117"/>
    </location>
</feature>
<organism evidence="2 3">
    <name type="scientific">Armillaria novae-zelandiae</name>
    <dbReference type="NCBI Taxonomy" id="153914"/>
    <lineage>
        <taxon>Eukaryota</taxon>
        <taxon>Fungi</taxon>
        <taxon>Dikarya</taxon>
        <taxon>Basidiomycota</taxon>
        <taxon>Agaricomycotina</taxon>
        <taxon>Agaricomycetes</taxon>
        <taxon>Agaricomycetidae</taxon>
        <taxon>Agaricales</taxon>
        <taxon>Marasmiineae</taxon>
        <taxon>Physalacriaceae</taxon>
        <taxon>Armillaria</taxon>
    </lineage>
</organism>
<feature type="compositionally biased region" description="Basic and acidic residues" evidence="1">
    <location>
        <begin position="150"/>
        <end position="159"/>
    </location>
</feature>
<accession>A0AA39UJP4</accession>
<feature type="compositionally biased region" description="Basic and acidic residues" evidence="1">
    <location>
        <begin position="85"/>
        <end position="99"/>
    </location>
</feature>
<evidence type="ECO:0000256" key="1">
    <source>
        <dbReference type="SAM" id="MobiDB-lite"/>
    </source>
</evidence>
<gene>
    <name evidence="2" type="ORF">IW261DRAFT_20639</name>
</gene>
<sequence>MPKASTKFADPDGTEEILRSNATKKYNVKPVDLDTLRPIRSERGYKNTLVRYYGIRDVEALEQRLKKDPLLSKVHTSPKKTVKKKGGEISRRKAMKDFNLDNAQMDQIKPGDVKDSPIKSDAQRKAFYYNIVDVQNLARAVHSTTPGGRKSYDSKKRSTDLPVSLLSHRKSAETGLG</sequence>
<evidence type="ECO:0000313" key="3">
    <source>
        <dbReference type="Proteomes" id="UP001175227"/>
    </source>
</evidence>
<dbReference type="Proteomes" id="UP001175227">
    <property type="component" value="Unassembled WGS sequence"/>
</dbReference>
<feature type="region of interest" description="Disordered" evidence="1">
    <location>
        <begin position="139"/>
        <end position="177"/>
    </location>
</feature>
<comment type="caution">
    <text evidence="2">The sequence shown here is derived from an EMBL/GenBank/DDBJ whole genome shotgun (WGS) entry which is preliminary data.</text>
</comment>
<name>A0AA39UJP4_9AGAR</name>
<proteinExistence type="predicted"/>
<keyword evidence="3" id="KW-1185">Reference proteome</keyword>
<dbReference type="EMBL" id="JAUEPR010000001">
    <property type="protein sequence ID" value="KAK0490558.1"/>
    <property type="molecule type" value="Genomic_DNA"/>
</dbReference>
<reference evidence="2" key="1">
    <citation type="submission" date="2023-06" db="EMBL/GenBank/DDBJ databases">
        <authorList>
            <consortium name="Lawrence Berkeley National Laboratory"/>
            <person name="Ahrendt S."/>
            <person name="Sahu N."/>
            <person name="Indic B."/>
            <person name="Wong-Bajracharya J."/>
            <person name="Merenyi Z."/>
            <person name="Ke H.-M."/>
            <person name="Monk M."/>
            <person name="Kocsube S."/>
            <person name="Drula E."/>
            <person name="Lipzen A."/>
            <person name="Balint B."/>
            <person name="Henrissat B."/>
            <person name="Andreopoulos B."/>
            <person name="Martin F.M."/>
            <person name="Harder C.B."/>
            <person name="Rigling D."/>
            <person name="Ford K.L."/>
            <person name="Foster G.D."/>
            <person name="Pangilinan J."/>
            <person name="Papanicolaou A."/>
            <person name="Barry K."/>
            <person name="LaButti K."/>
            <person name="Viragh M."/>
            <person name="Koriabine M."/>
            <person name="Yan M."/>
            <person name="Riley R."/>
            <person name="Champramary S."/>
            <person name="Plett K.L."/>
            <person name="Tsai I.J."/>
            <person name="Slot J."/>
            <person name="Sipos G."/>
            <person name="Plett J."/>
            <person name="Nagy L.G."/>
            <person name="Grigoriev I.V."/>
        </authorList>
    </citation>
    <scope>NUCLEOTIDE SEQUENCE</scope>
    <source>
        <strain evidence="2">ICMP 16352</strain>
    </source>
</reference>
<evidence type="ECO:0000313" key="2">
    <source>
        <dbReference type="EMBL" id="KAK0490558.1"/>
    </source>
</evidence>